<dbReference type="AlphaFoldDB" id="A0A1X6NHV3"/>
<gene>
    <name evidence="2" type="ORF">POSPLADRAFT_1030989</name>
</gene>
<dbReference type="Proteomes" id="UP000194127">
    <property type="component" value="Unassembled WGS sequence"/>
</dbReference>
<evidence type="ECO:0000313" key="3">
    <source>
        <dbReference type="Proteomes" id="UP000194127"/>
    </source>
</evidence>
<dbReference type="EMBL" id="KZ110591">
    <property type="protein sequence ID" value="OSX68211.1"/>
    <property type="molecule type" value="Genomic_DNA"/>
</dbReference>
<feature type="compositionally biased region" description="Basic residues" evidence="1">
    <location>
        <begin position="69"/>
        <end position="79"/>
    </location>
</feature>
<feature type="region of interest" description="Disordered" evidence="1">
    <location>
        <begin position="1"/>
        <end position="30"/>
    </location>
</feature>
<proteinExistence type="predicted"/>
<protein>
    <submittedName>
        <fullName evidence="2">Uncharacterized protein</fullName>
    </submittedName>
</protein>
<reference evidence="2 3" key="1">
    <citation type="submission" date="2017-04" db="EMBL/GenBank/DDBJ databases">
        <title>Genome Sequence of the Model Brown-Rot Fungus Postia placenta SB12.</title>
        <authorList>
            <consortium name="DOE Joint Genome Institute"/>
            <person name="Gaskell J."/>
            <person name="Kersten P."/>
            <person name="Larrondo L.F."/>
            <person name="Canessa P."/>
            <person name="Martinez D."/>
            <person name="Hibbett D."/>
            <person name="Schmoll M."/>
            <person name="Kubicek C.P."/>
            <person name="Martinez A.T."/>
            <person name="Yadav J."/>
            <person name="Master E."/>
            <person name="Magnuson J.K."/>
            <person name="James T."/>
            <person name="Yaver D."/>
            <person name="Berka R."/>
            <person name="Labutti K."/>
            <person name="Lipzen A."/>
            <person name="Aerts A."/>
            <person name="Barry K."/>
            <person name="Henrissat B."/>
            <person name="Blanchette R."/>
            <person name="Grigoriev I."/>
            <person name="Cullen D."/>
        </authorList>
    </citation>
    <scope>NUCLEOTIDE SEQUENCE [LARGE SCALE GENOMIC DNA]</scope>
    <source>
        <strain evidence="2 3">MAD-698-R-SB12</strain>
    </source>
</reference>
<keyword evidence="3" id="KW-1185">Reference proteome</keyword>
<evidence type="ECO:0000313" key="2">
    <source>
        <dbReference type="EMBL" id="OSX68211.1"/>
    </source>
</evidence>
<sequence>MPTPGGKIAYRVPAGVPRQDPLRTGSRTPGIMTSSLAIQAHTEEIKNTSAQEPAIPTKHPAEDVSTEHGRRRGERITSRRHSFMHYVLVNNTSGGAASRNS</sequence>
<organism evidence="2 3">
    <name type="scientific">Postia placenta MAD-698-R-SB12</name>
    <dbReference type="NCBI Taxonomy" id="670580"/>
    <lineage>
        <taxon>Eukaryota</taxon>
        <taxon>Fungi</taxon>
        <taxon>Dikarya</taxon>
        <taxon>Basidiomycota</taxon>
        <taxon>Agaricomycotina</taxon>
        <taxon>Agaricomycetes</taxon>
        <taxon>Polyporales</taxon>
        <taxon>Adustoporiaceae</taxon>
        <taxon>Rhodonia</taxon>
    </lineage>
</organism>
<feature type="region of interest" description="Disordered" evidence="1">
    <location>
        <begin position="47"/>
        <end position="79"/>
    </location>
</feature>
<feature type="compositionally biased region" description="Basic and acidic residues" evidence="1">
    <location>
        <begin position="59"/>
        <end position="68"/>
    </location>
</feature>
<accession>A0A1X6NHV3</accession>
<dbReference type="GeneID" id="36321708"/>
<evidence type="ECO:0000256" key="1">
    <source>
        <dbReference type="SAM" id="MobiDB-lite"/>
    </source>
</evidence>
<name>A0A1X6NHV3_9APHY</name>
<dbReference type="RefSeq" id="XP_024345005.1">
    <property type="nucleotide sequence ID" value="XM_024476757.1"/>
</dbReference>